<dbReference type="Gene3D" id="3.80.10.10">
    <property type="entry name" value="Ribonuclease Inhibitor"/>
    <property type="match status" value="4"/>
</dbReference>
<reference evidence="2 3" key="1">
    <citation type="submission" date="2019-07" db="EMBL/GenBank/DDBJ databases">
        <title>De Novo Assembly of kiwifruit Actinidia rufa.</title>
        <authorList>
            <person name="Sugita-Konishi S."/>
            <person name="Sato K."/>
            <person name="Mori E."/>
            <person name="Abe Y."/>
            <person name="Kisaki G."/>
            <person name="Hamano K."/>
            <person name="Suezawa K."/>
            <person name="Otani M."/>
            <person name="Fukuda T."/>
            <person name="Manabe T."/>
            <person name="Gomi K."/>
            <person name="Tabuchi M."/>
            <person name="Akimitsu K."/>
            <person name="Kataoka I."/>
        </authorList>
    </citation>
    <scope>NUCLEOTIDE SEQUENCE [LARGE SCALE GENOMIC DNA]</scope>
    <source>
        <strain evidence="3">cv. Fuchu</strain>
    </source>
</reference>
<accession>A0A7J0G0R8</accession>
<dbReference type="OrthoDB" id="6066220at2759"/>
<dbReference type="Proteomes" id="UP000585474">
    <property type="component" value="Unassembled WGS sequence"/>
</dbReference>
<dbReference type="PROSITE" id="PS51450">
    <property type="entry name" value="LRR"/>
    <property type="match status" value="1"/>
</dbReference>
<dbReference type="InterPro" id="IPR057207">
    <property type="entry name" value="FBXL15_LRR"/>
</dbReference>
<dbReference type="GO" id="GO:0031146">
    <property type="term" value="P:SCF-dependent proteasomal ubiquitin-dependent protein catabolic process"/>
    <property type="evidence" value="ECO:0007669"/>
    <property type="project" value="TreeGrafter"/>
</dbReference>
<sequence>MAEPFKDLPDECWELIFSRLLHNYHLESPSLACKRFLSIINGLRTHFTITHPTIFIHGTLSTLFRRFPNLKSIDLSSFGGDLDRAILEIAASNLNLEILNLSGNKRLPLEGLKLLGWRMKNLKVLSFSGFRTFRDVELLAVADSMPCLEELDICYLVNDLGSDPQLRALSPGEVGLTDGGIVYLSARLKGLRRIDISGNEFLTDKSLFALSSNCVLLEKIVVLNCSLVTPNAIEFVMRNSPNLSSLSVHGIKMGRWGMHLSFTNHSLTSTRNLSVLDIYDSVIHDDSLHLLAKAGIPLKKFTLAGCSSFTFSGISSLLNTYRSLEHLALTRIVFFTDKEMCDLSRYLSAVVTIVLDFCSNLTESTFFALAKNCPLLRNIHMVGTNLGGRDSTADILMNPRIKSVKLGKNLNLTDECLRKVAYVCSGLETLDVSCCKGITEKGIANFFKDGSKIRDLVITDCWEIKNIGAGFELPKFEVLQAIRTGINDEGLAIIGNRCCGMLTLNLECCLGVTVVGLEAIVTNCKRLRELNLKWCVNVRMGTADWMVFSRPSLRKLVVPCSSLPTESQRNLLLRHGCLVRPGVGKLIPEFLP</sequence>
<dbReference type="InterPro" id="IPR036047">
    <property type="entry name" value="F-box-like_dom_sf"/>
</dbReference>
<dbReference type="SMART" id="SM00367">
    <property type="entry name" value="LRR_CC"/>
    <property type="match status" value="10"/>
</dbReference>
<evidence type="ECO:0000313" key="3">
    <source>
        <dbReference type="Proteomes" id="UP000585474"/>
    </source>
</evidence>
<name>A0A7J0G0R8_9ERIC</name>
<dbReference type="Pfam" id="PF25372">
    <property type="entry name" value="DUF7885"/>
    <property type="match status" value="1"/>
</dbReference>
<dbReference type="EMBL" id="BJWL01000016">
    <property type="protein sequence ID" value="GFZ04040.1"/>
    <property type="molecule type" value="Genomic_DNA"/>
</dbReference>
<dbReference type="PANTHER" id="PTHR13318:SF106">
    <property type="entry name" value="F-BOX_LRR-REPEAT PROTEIN 2"/>
    <property type="match status" value="1"/>
</dbReference>
<dbReference type="GO" id="GO:0019005">
    <property type="term" value="C:SCF ubiquitin ligase complex"/>
    <property type="evidence" value="ECO:0007669"/>
    <property type="project" value="TreeGrafter"/>
</dbReference>
<dbReference type="SUPFAM" id="SSF52047">
    <property type="entry name" value="RNI-like"/>
    <property type="match status" value="2"/>
</dbReference>
<gene>
    <name evidence="2" type="ORF">Acr_16g0006640</name>
</gene>
<proteinExistence type="predicted"/>
<dbReference type="SUPFAM" id="SSF81383">
    <property type="entry name" value="F-box domain"/>
    <property type="match status" value="1"/>
</dbReference>
<protein>
    <recommendedName>
        <fullName evidence="1">F-box/LRR-repeat protein 15-like leucin rich repeat domain-containing protein</fullName>
    </recommendedName>
</protein>
<organism evidence="2 3">
    <name type="scientific">Actinidia rufa</name>
    <dbReference type="NCBI Taxonomy" id="165716"/>
    <lineage>
        <taxon>Eukaryota</taxon>
        <taxon>Viridiplantae</taxon>
        <taxon>Streptophyta</taxon>
        <taxon>Embryophyta</taxon>
        <taxon>Tracheophyta</taxon>
        <taxon>Spermatophyta</taxon>
        <taxon>Magnoliopsida</taxon>
        <taxon>eudicotyledons</taxon>
        <taxon>Gunneridae</taxon>
        <taxon>Pentapetalae</taxon>
        <taxon>asterids</taxon>
        <taxon>Ericales</taxon>
        <taxon>Actinidiaceae</taxon>
        <taxon>Actinidia</taxon>
    </lineage>
</organism>
<dbReference type="AlphaFoldDB" id="A0A7J0G0R8"/>
<dbReference type="PANTHER" id="PTHR13318">
    <property type="entry name" value="PARTNER OF PAIRED, ISOFORM B-RELATED"/>
    <property type="match status" value="1"/>
</dbReference>
<dbReference type="InterPro" id="IPR032675">
    <property type="entry name" value="LRR_dom_sf"/>
</dbReference>
<comment type="caution">
    <text evidence="2">The sequence shown here is derived from an EMBL/GenBank/DDBJ whole genome shotgun (WGS) entry which is preliminary data.</text>
</comment>
<evidence type="ECO:0000259" key="1">
    <source>
        <dbReference type="Pfam" id="PF25372"/>
    </source>
</evidence>
<keyword evidence="3" id="KW-1185">Reference proteome</keyword>
<evidence type="ECO:0000313" key="2">
    <source>
        <dbReference type="EMBL" id="GFZ04040.1"/>
    </source>
</evidence>
<feature type="domain" description="F-box/LRR-repeat protein 15-like leucin rich repeat" evidence="1">
    <location>
        <begin position="282"/>
        <end position="554"/>
    </location>
</feature>
<dbReference type="InterPro" id="IPR006553">
    <property type="entry name" value="Leu-rich_rpt_Cys-con_subtyp"/>
</dbReference>
<dbReference type="InterPro" id="IPR001611">
    <property type="entry name" value="Leu-rich_rpt"/>
</dbReference>